<dbReference type="GO" id="GO:0016491">
    <property type="term" value="F:oxidoreductase activity"/>
    <property type="evidence" value="ECO:0007669"/>
    <property type="project" value="InterPro"/>
</dbReference>
<dbReference type="Pfam" id="PF07992">
    <property type="entry name" value="Pyr_redox_2"/>
    <property type="match status" value="1"/>
</dbReference>
<dbReference type="PANTHER" id="PTHR43755">
    <property type="match status" value="1"/>
</dbReference>
<dbReference type="Proteomes" id="UP001149140">
    <property type="component" value="Unassembled WGS sequence"/>
</dbReference>
<feature type="domain" description="FAD/NAD(P)-binding" evidence="1">
    <location>
        <begin position="9"/>
        <end position="292"/>
    </location>
</feature>
<dbReference type="InterPro" id="IPR036188">
    <property type="entry name" value="FAD/NAD-bd_sf"/>
</dbReference>
<accession>A0A9X3S3A0</accession>
<dbReference type="EMBL" id="JAPDOD010000023">
    <property type="protein sequence ID" value="MDA0163247.1"/>
    <property type="molecule type" value="Genomic_DNA"/>
</dbReference>
<dbReference type="InterPro" id="IPR023753">
    <property type="entry name" value="FAD/NAD-binding_dom"/>
</dbReference>
<gene>
    <name evidence="2" type="ORF">OM076_23435</name>
</gene>
<evidence type="ECO:0000313" key="3">
    <source>
        <dbReference type="Proteomes" id="UP001149140"/>
    </source>
</evidence>
<dbReference type="InterPro" id="IPR052541">
    <property type="entry name" value="SQRD"/>
</dbReference>
<keyword evidence="3" id="KW-1185">Reference proteome</keyword>
<dbReference type="Gene3D" id="3.50.50.60">
    <property type="entry name" value="FAD/NAD(P)-binding domain"/>
    <property type="match status" value="2"/>
</dbReference>
<evidence type="ECO:0000313" key="2">
    <source>
        <dbReference type="EMBL" id="MDA0163247.1"/>
    </source>
</evidence>
<dbReference type="RefSeq" id="WP_270042490.1">
    <property type="nucleotide sequence ID" value="NZ_JAPDOD010000023.1"/>
</dbReference>
<comment type="caution">
    <text evidence="2">The sequence shown here is derived from an EMBL/GenBank/DDBJ whole genome shotgun (WGS) entry which is preliminary data.</text>
</comment>
<evidence type="ECO:0000259" key="1">
    <source>
        <dbReference type="Pfam" id="PF07992"/>
    </source>
</evidence>
<organism evidence="2 3">
    <name type="scientific">Solirubrobacter ginsenosidimutans</name>
    <dbReference type="NCBI Taxonomy" id="490573"/>
    <lineage>
        <taxon>Bacteria</taxon>
        <taxon>Bacillati</taxon>
        <taxon>Actinomycetota</taxon>
        <taxon>Thermoleophilia</taxon>
        <taxon>Solirubrobacterales</taxon>
        <taxon>Solirubrobacteraceae</taxon>
        <taxon>Solirubrobacter</taxon>
    </lineage>
</organism>
<dbReference type="SUPFAM" id="SSF51905">
    <property type="entry name" value="FAD/NAD(P)-binding domain"/>
    <property type="match status" value="1"/>
</dbReference>
<dbReference type="PANTHER" id="PTHR43755:SF1">
    <property type="entry name" value="FAD-DEPENDENT PYRIDINE NUCLEOTIDE-DISULPHIDE OXIDOREDUCTASE"/>
    <property type="match status" value="1"/>
</dbReference>
<sequence>MPTSSPTAEIVVVGGGIAALELVLALREAAGDRVHITLVAAQPDFVLQPALVAAVPSRHGAHRRPLRAIADDLGVTLVQAAVASVDPVGRRVVLRRGDPLPYDSLVLAHGAQTVPAFEGVIALGGTVESQELRTLREEIAGGRVRSVAFVAPSRAGWLVPLYDAALLATKSGHTVRVSLITREVRPLEAFGAEASATVAAALAAAGIDFIAGQTARVVEGDVRVAGGSISADRIVALPLVRGLRIAGIPAGGEFGLIPVDRFGRVKGLEDVYAAGDATDYPVKHGSVAGQQADAVAAAIAAPAGSEPFTPVLRATLLAGTAAPIPVGDGAGNDEPAQVPGRYLAPYLRGADETVAA</sequence>
<protein>
    <submittedName>
        <fullName evidence="2">FAD-dependent oxidoreductase</fullName>
    </submittedName>
</protein>
<dbReference type="AlphaFoldDB" id="A0A9X3S3A0"/>
<proteinExistence type="predicted"/>
<name>A0A9X3S3A0_9ACTN</name>
<reference evidence="2" key="1">
    <citation type="submission" date="2022-10" db="EMBL/GenBank/DDBJ databases">
        <title>The WGS of Solirubrobacter ginsenosidimutans DSM 21036.</title>
        <authorList>
            <person name="Jiang Z."/>
        </authorList>
    </citation>
    <scope>NUCLEOTIDE SEQUENCE</scope>
    <source>
        <strain evidence="2">DSM 21036</strain>
    </source>
</reference>